<evidence type="ECO:0008006" key="3">
    <source>
        <dbReference type="Google" id="ProtNLM"/>
    </source>
</evidence>
<dbReference type="AlphaFoldDB" id="A0ABD7EJW0"/>
<name>A0ABD7EJW0_AERJA</name>
<accession>A0ABD7EJW0</accession>
<reference evidence="1 2" key="1">
    <citation type="journal article" date="2021" name="Front. Microbiol.">
        <title>Prevalence and Genetic Analysis of Chromosomal mcr-3/7 in Aeromonas From U.S. Animal-Derived Samples.</title>
        <authorList>
            <person name="Wang Y."/>
            <person name="Hou N."/>
            <person name="Rasooly R."/>
            <person name="Gu Y."/>
            <person name="He X."/>
        </authorList>
    </citation>
    <scope>NUCLEOTIDE SEQUENCE [LARGE SCALE GENOMIC DNA]</scope>
    <source>
        <strain evidence="1 2">4608</strain>
    </source>
</reference>
<dbReference type="Proteomes" id="UP000679312">
    <property type="component" value="Chromosome"/>
</dbReference>
<protein>
    <recommendedName>
        <fullName evidence="3">Ryanodine receptor Ryr domain-containing protein</fullName>
    </recommendedName>
</protein>
<gene>
    <name evidence="1" type="ORF">HQ399_02705</name>
</gene>
<evidence type="ECO:0000313" key="2">
    <source>
        <dbReference type="Proteomes" id="UP000679312"/>
    </source>
</evidence>
<organism evidence="1 2">
    <name type="scientific">Aeromonas jandaei</name>
    <dbReference type="NCBI Taxonomy" id="650"/>
    <lineage>
        <taxon>Bacteria</taxon>
        <taxon>Pseudomonadati</taxon>
        <taxon>Pseudomonadota</taxon>
        <taxon>Gammaproteobacteria</taxon>
        <taxon>Aeromonadales</taxon>
        <taxon>Aeromonadaceae</taxon>
        <taxon>Aeromonas</taxon>
    </lineage>
</organism>
<dbReference type="RefSeq" id="WP_139730722.1">
    <property type="nucleotide sequence ID" value="NZ_CP053881.1"/>
</dbReference>
<proteinExistence type="predicted"/>
<evidence type="ECO:0000313" key="1">
    <source>
        <dbReference type="EMBL" id="QWL61219.1"/>
    </source>
</evidence>
<sequence>MMNTLQASAAERALAEMRQAIYHANCRVAKYWGALNQDQREAICYNAKLPISLAKPEFPLGERDRESLCLAMRRLGYQHLFHGAVTLEEWRSGLIPPPEEKPEVSRSAERLAQSKGLLMTLVNNPQTANCGQEKTPITGAANT</sequence>
<dbReference type="EMBL" id="CP053881">
    <property type="protein sequence ID" value="QWL61219.1"/>
    <property type="molecule type" value="Genomic_DNA"/>
</dbReference>